<dbReference type="AlphaFoldDB" id="A0A150P7Q4"/>
<feature type="region of interest" description="Disordered" evidence="1">
    <location>
        <begin position="100"/>
        <end position="129"/>
    </location>
</feature>
<dbReference type="EMBL" id="JELY01002731">
    <property type="protein sequence ID" value="KYF51729.1"/>
    <property type="molecule type" value="Genomic_DNA"/>
</dbReference>
<evidence type="ECO:0000313" key="3">
    <source>
        <dbReference type="Proteomes" id="UP000075420"/>
    </source>
</evidence>
<evidence type="ECO:0000256" key="1">
    <source>
        <dbReference type="SAM" id="MobiDB-lite"/>
    </source>
</evidence>
<name>A0A150P7Q4_SORCE</name>
<protein>
    <recommendedName>
        <fullName evidence="4">Lipocalin-like domain-containing protein</fullName>
    </recommendedName>
</protein>
<reference evidence="2 3" key="1">
    <citation type="submission" date="2014-02" db="EMBL/GenBank/DDBJ databases">
        <title>The small core and large imbalanced accessory genome model reveals a collaborative survival strategy of Sorangium cellulosum strains in nature.</title>
        <authorList>
            <person name="Han K."/>
            <person name="Peng R."/>
            <person name="Blom J."/>
            <person name="Li Y.-Z."/>
        </authorList>
    </citation>
    <scope>NUCLEOTIDE SEQUENCE [LARGE SCALE GENOMIC DNA]</scope>
    <source>
        <strain evidence="2 3">So0157-25</strain>
    </source>
</reference>
<proteinExistence type="predicted"/>
<dbReference type="Proteomes" id="UP000075420">
    <property type="component" value="Unassembled WGS sequence"/>
</dbReference>
<evidence type="ECO:0000313" key="2">
    <source>
        <dbReference type="EMBL" id="KYF51729.1"/>
    </source>
</evidence>
<sequence length="129" mass="14779">MPSDLIPPEYAGWWRITETGTWVNKYLDDLGPAVISFTGHGDRLRMHCLLAYVTARFTRGGMSFTWKGAWEYDPMSGTGRARLGKDGRLTGTIKIKDGDESTFVAERTDKPAEPIPQPPSYRDKWRRRW</sequence>
<organism evidence="2 3">
    <name type="scientific">Sorangium cellulosum</name>
    <name type="common">Polyangium cellulosum</name>
    <dbReference type="NCBI Taxonomy" id="56"/>
    <lineage>
        <taxon>Bacteria</taxon>
        <taxon>Pseudomonadati</taxon>
        <taxon>Myxococcota</taxon>
        <taxon>Polyangia</taxon>
        <taxon>Polyangiales</taxon>
        <taxon>Polyangiaceae</taxon>
        <taxon>Sorangium</taxon>
    </lineage>
</organism>
<comment type="caution">
    <text evidence="2">The sequence shown here is derived from an EMBL/GenBank/DDBJ whole genome shotgun (WGS) entry which is preliminary data.</text>
</comment>
<evidence type="ECO:0008006" key="4">
    <source>
        <dbReference type="Google" id="ProtNLM"/>
    </source>
</evidence>
<gene>
    <name evidence="2" type="ORF">BE08_24240</name>
</gene>
<accession>A0A150P7Q4</accession>